<dbReference type="STRING" id="1346330.M472_09190"/>
<evidence type="ECO:0000313" key="3">
    <source>
        <dbReference type="Proteomes" id="UP000016584"/>
    </source>
</evidence>
<proteinExistence type="predicted"/>
<reference evidence="2 3" key="1">
    <citation type="journal article" date="2013" name="Genome Announc.">
        <title>The Draft Genome Sequence of Sphingomonas paucimobilis Strain HER1398 (Proteobacteria), Host to the Giant PAU Phage, Indicates That It Is a Member of the Genus Sphingobacterium (Bacteroidetes).</title>
        <authorList>
            <person name="White R.A.III."/>
            <person name="Suttle C.A."/>
        </authorList>
    </citation>
    <scope>NUCLEOTIDE SEQUENCE [LARGE SCALE GENOMIC DNA]</scope>
    <source>
        <strain evidence="2 3">HER1398</strain>
    </source>
</reference>
<dbReference type="RefSeq" id="WP_021070438.1">
    <property type="nucleotide sequence ID" value="NZ_ATDL01000015.1"/>
</dbReference>
<evidence type="ECO:0008006" key="4">
    <source>
        <dbReference type="Google" id="ProtNLM"/>
    </source>
</evidence>
<keyword evidence="3" id="KW-1185">Reference proteome</keyword>
<accession>U2HUI8</accession>
<feature type="chain" id="PRO_5004629073" description="DUF4890 domain-containing protein" evidence="1">
    <location>
        <begin position="21"/>
        <end position="109"/>
    </location>
</feature>
<organism evidence="2 3">
    <name type="scientific">Sphingobacterium paucimobilis HER1398</name>
    <dbReference type="NCBI Taxonomy" id="1346330"/>
    <lineage>
        <taxon>Bacteria</taxon>
        <taxon>Pseudomonadati</taxon>
        <taxon>Bacteroidota</taxon>
        <taxon>Sphingobacteriia</taxon>
        <taxon>Sphingobacteriales</taxon>
        <taxon>Sphingobacteriaceae</taxon>
        <taxon>Sphingobacterium</taxon>
    </lineage>
</organism>
<dbReference type="AlphaFoldDB" id="U2HUI8"/>
<evidence type="ECO:0000313" key="2">
    <source>
        <dbReference type="EMBL" id="ERJ58945.1"/>
    </source>
</evidence>
<comment type="caution">
    <text evidence="2">The sequence shown here is derived from an EMBL/GenBank/DDBJ whole genome shotgun (WGS) entry which is preliminary data.</text>
</comment>
<sequence length="109" mass="12530">MKKALITTAFTLLLSLSLFAQTKPKGIFLHHTKVMDALNMTPEQRTKIIEIRKATDVKVITEDASLSEAEKKKAMTAMYRKRTKEQHEVLTEEQLKKLKQMQADAKKEN</sequence>
<name>U2HUI8_9SPHI</name>
<dbReference type="PATRIC" id="fig|1346330.5.peg.2278"/>
<keyword evidence="1" id="KW-0732">Signal</keyword>
<dbReference type="EMBL" id="ATDL01000015">
    <property type="protein sequence ID" value="ERJ58945.1"/>
    <property type="molecule type" value="Genomic_DNA"/>
</dbReference>
<protein>
    <recommendedName>
        <fullName evidence="4">DUF4890 domain-containing protein</fullName>
    </recommendedName>
</protein>
<dbReference type="Proteomes" id="UP000016584">
    <property type="component" value="Unassembled WGS sequence"/>
</dbReference>
<gene>
    <name evidence="2" type="ORF">M472_09190</name>
</gene>
<evidence type="ECO:0000256" key="1">
    <source>
        <dbReference type="SAM" id="SignalP"/>
    </source>
</evidence>
<feature type="signal peptide" evidence="1">
    <location>
        <begin position="1"/>
        <end position="20"/>
    </location>
</feature>